<sequence>MINVYEQYWYPIINSFHHGETALTPHIGLSTAEYTALADTVELPPIDTQDLPQYSAITLRDELLSMREDELNDLTELLTDFMNTNQPYAAQMAKVIAVASMGSQHLWKDLGMPERPRLSQLFHDYFPQLHALNNRNMRWKRFLYRQMCERGGDYVCRSPSCETCTSYNECFGDEV</sequence>
<dbReference type="RefSeq" id="WP_161158328.1">
    <property type="nucleotide sequence ID" value="NZ_WEKT01000073.1"/>
</dbReference>
<keyword evidence="2" id="KW-1185">Reference proteome</keyword>
<dbReference type="InterPro" id="IPR006975">
    <property type="entry name" value="NifQ"/>
</dbReference>
<dbReference type="Proteomes" id="UP000462621">
    <property type="component" value="Unassembled WGS sequence"/>
</dbReference>
<proteinExistence type="predicted"/>
<evidence type="ECO:0000313" key="1">
    <source>
        <dbReference type="EMBL" id="MZI95834.1"/>
    </source>
</evidence>
<dbReference type="GO" id="GO:0009399">
    <property type="term" value="P:nitrogen fixation"/>
    <property type="evidence" value="ECO:0007669"/>
    <property type="project" value="InterPro"/>
</dbReference>
<name>A0A7X4LPN6_9VIBR</name>
<dbReference type="Pfam" id="PF04891">
    <property type="entry name" value="NifQ"/>
    <property type="match status" value="1"/>
</dbReference>
<gene>
    <name evidence="1" type="ORF">F9817_21855</name>
</gene>
<dbReference type="AlphaFoldDB" id="A0A7X4LPN6"/>
<protein>
    <submittedName>
        <fullName evidence="1">Nitrogen fixation protein NifQ</fullName>
    </submittedName>
</protein>
<comment type="caution">
    <text evidence="1">The sequence shown here is derived from an EMBL/GenBank/DDBJ whole genome shotgun (WGS) entry which is preliminary data.</text>
</comment>
<dbReference type="EMBL" id="WEKT01000073">
    <property type="protein sequence ID" value="MZI95834.1"/>
    <property type="molecule type" value="Genomic_DNA"/>
</dbReference>
<reference evidence="1 2" key="1">
    <citation type="submission" date="2019-10" db="EMBL/GenBank/DDBJ databases">
        <title>Vibrio sp. nov. isolated from a shrimp pond.</title>
        <authorList>
            <person name="Gomez-Gil B."/>
            <person name="Enciso-Ibarra J."/>
            <person name="Enciso-Ibarra K."/>
            <person name="Bolan-Mejia C."/>
        </authorList>
    </citation>
    <scope>NUCLEOTIDE SEQUENCE [LARGE SCALE GENOMIC DNA]</scope>
    <source>
        <strain evidence="1 2">CAIM 722</strain>
    </source>
</reference>
<dbReference type="GO" id="GO:0030151">
    <property type="term" value="F:molybdenum ion binding"/>
    <property type="evidence" value="ECO:0007669"/>
    <property type="project" value="InterPro"/>
</dbReference>
<organism evidence="1 2">
    <name type="scientific">Vibrio eleionomae</name>
    <dbReference type="NCBI Taxonomy" id="2653505"/>
    <lineage>
        <taxon>Bacteria</taxon>
        <taxon>Pseudomonadati</taxon>
        <taxon>Pseudomonadota</taxon>
        <taxon>Gammaproteobacteria</taxon>
        <taxon>Vibrionales</taxon>
        <taxon>Vibrionaceae</taxon>
        <taxon>Vibrio</taxon>
    </lineage>
</organism>
<evidence type="ECO:0000313" key="2">
    <source>
        <dbReference type="Proteomes" id="UP000462621"/>
    </source>
</evidence>
<accession>A0A7X4LPN6</accession>